<dbReference type="EMBL" id="CP017448">
    <property type="protein sequence ID" value="AOV16323.1"/>
    <property type="molecule type" value="Genomic_DNA"/>
</dbReference>
<protein>
    <submittedName>
        <fullName evidence="4">Dihydroorotase</fullName>
    </submittedName>
</protein>
<dbReference type="PANTHER" id="PTHR42717:SF1">
    <property type="entry name" value="IMIDAZOLONEPROPIONASE AND RELATED AMIDOHYDROLASES"/>
    <property type="match status" value="1"/>
</dbReference>
<dbReference type="Gene3D" id="3.20.20.140">
    <property type="entry name" value="Metal-dependent hydrolases"/>
    <property type="match status" value="1"/>
</dbReference>
<evidence type="ECO:0000259" key="3">
    <source>
        <dbReference type="Pfam" id="PF01979"/>
    </source>
</evidence>
<dbReference type="InterPro" id="IPR020043">
    <property type="entry name" value="Deacetylase_Atu3266-like"/>
</dbReference>
<keyword evidence="1" id="KW-0479">Metal-binding</keyword>
<name>A0A1D8K5T7_9GAMM</name>
<dbReference type="InterPro" id="IPR006680">
    <property type="entry name" value="Amidohydro-rel"/>
</dbReference>
<evidence type="ECO:0000256" key="1">
    <source>
        <dbReference type="PIRSR" id="PIRSR039004-1"/>
    </source>
</evidence>
<dbReference type="AlphaFoldDB" id="A0A1D8K5T7"/>
<dbReference type="GO" id="GO:0019213">
    <property type="term" value="F:deacetylase activity"/>
    <property type="evidence" value="ECO:0007669"/>
    <property type="project" value="InterPro"/>
</dbReference>
<feature type="domain" description="Amidohydrolase-related" evidence="3">
    <location>
        <begin position="60"/>
        <end position="379"/>
    </location>
</feature>
<dbReference type="Pfam" id="PF01979">
    <property type="entry name" value="Amidohydro_1"/>
    <property type="match status" value="1"/>
</dbReference>
<feature type="binding site" evidence="1">
    <location>
        <position position="295"/>
    </location>
    <ligand>
        <name>Zn(2+)</name>
        <dbReference type="ChEBI" id="CHEBI:29105"/>
        <label>1</label>
    </ligand>
</feature>
<evidence type="ECO:0000313" key="4">
    <source>
        <dbReference type="EMBL" id="AOV16323.1"/>
    </source>
</evidence>
<accession>A0A1D8K5T7</accession>
<dbReference type="SUPFAM" id="SSF51338">
    <property type="entry name" value="Composite domain of metallo-dependent hydrolases"/>
    <property type="match status" value="1"/>
</dbReference>
<dbReference type="SUPFAM" id="SSF51556">
    <property type="entry name" value="Metallo-dependent hydrolases"/>
    <property type="match status" value="1"/>
</dbReference>
<feature type="binding site" evidence="1">
    <location>
        <position position="71"/>
    </location>
    <ligand>
        <name>Zn(2+)</name>
        <dbReference type="ChEBI" id="CHEBI:29105"/>
        <label>1</label>
    </ligand>
</feature>
<dbReference type="PANTHER" id="PTHR42717">
    <property type="entry name" value="DIHYDROOROTASE-RELATED"/>
    <property type="match status" value="1"/>
</dbReference>
<keyword evidence="5" id="KW-1185">Reference proteome</keyword>
<dbReference type="Proteomes" id="UP000095342">
    <property type="component" value="Chromosome"/>
</dbReference>
<feature type="modified residue" description="N6-carboxylysine" evidence="2">
    <location>
        <position position="168"/>
    </location>
</feature>
<dbReference type="PIRSF" id="PIRSF039004">
    <property type="entry name" value="ADE_EF_0837"/>
    <property type="match status" value="1"/>
</dbReference>
<sequence>MNQTSTDDYDLILRGGRVIDTASGFDAVADLAIRDGRIAALAPHLEATPGARVIDVGGKLVTAGLIDTHAHVFQHVTGRFGLNPDLCGVRSGVTTLVDQGGPSLMTLPAFRHYVSEPADSSVLCFLSAYLVGGLEGHHYAQLYGPEMVDVKRTIKIGRENRDLVKGIKAHAEIGGKSRWGMDVIKQAAEIAVGIDVPLYIHLGQLWPEREKGVVDPDSVIEELVPIMRPGDVLAHPFTRHPGGFISTRTGEVHPIVEAALAQGIRVDVGHGSHFSFEMAEKVLAHGIRPYTLGADMHGYNTYAGEDGADDRESNPFYGAQRFCLTLAMSELLALGMPLHDVVATVTQNAAALLGLSDEIGSLQPGLRADVSVLDLVEGEFRLRDNGGAEATAAALFVPALTLKDGRPIEVDSPVVVRPEHLH</sequence>
<reference evidence="4 5" key="1">
    <citation type="submission" date="2016-09" db="EMBL/GenBank/DDBJ databases">
        <title>Acidihalobacter prosperus V6 (DSM14174).</title>
        <authorList>
            <person name="Khaleque H.N."/>
            <person name="Ramsay J.P."/>
            <person name="Murphy R.J.T."/>
            <person name="Kaksonen A.H."/>
            <person name="Boxall N.J."/>
            <person name="Watkin E.L.J."/>
        </authorList>
    </citation>
    <scope>NUCLEOTIDE SEQUENCE [LARGE SCALE GENOMIC DNA]</scope>
    <source>
        <strain evidence="4 5">V6</strain>
    </source>
</reference>
<proteinExistence type="predicted"/>
<dbReference type="InterPro" id="IPR011059">
    <property type="entry name" value="Metal-dep_hydrolase_composite"/>
</dbReference>
<dbReference type="RefSeq" id="WP_070071916.1">
    <property type="nucleotide sequence ID" value="NZ_CP017448.1"/>
</dbReference>
<evidence type="ECO:0000313" key="5">
    <source>
        <dbReference type="Proteomes" id="UP000095342"/>
    </source>
</evidence>
<dbReference type="KEGG" id="aaeo:BJI67_03875"/>
<dbReference type="InterPro" id="IPR032466">
    <property type="entry name" value="Metal_Hydrolase"/>
</dbReference>
<feature type="binding site" evidence="1">
    <location>
        <position position="235"/>
    </location>
    <ligand>
        <name>Zn(2+)</name>
        <dbReference type="ChEBI" id="CHEBI:29105"/>
        <label>2</label>
    </ligand>
</feature>
<organism evidence="4 5">
    <name type="scientific">Acidihalobacter aeolianus</name>
    <dbReference type="NCBI Taxonomy" id="2792603"/>
    <lineage>
        <taxon>Bacteria</taxon>
        <taxon>Pseudomonadati</taxon>
        <taxon>Pseudomonadota</taxon>
        <taxon>Gammaproteobacteria</taxon>
        <taxon>Chromatiales</taxon>
        <taxon>Ectothiorhodospiraceae</taxon>
        <taxon>Acidihalobacter</taxon>
    </lineage>
</organism>
<keyword evidence="1" id="KW-0862">Zinc</keyword>
<dbReference type="GO" id="GO:0016810">
    <property type="term" value="F:hydrolase activity, acting on carbon-nitrogen (but not peptide) bonds"/>
    <property type="evidence" value="ECO:0007669"/>
    <property type="project" value="InterPro"/>
</dbReference>
<feature type="binding site" description="via carbamate group" evidence="1">
    <location>
        <position position="168"/>
    </location>
    <ligand>
        <name>Zn(2+)</name>
        <dbReference type="ChEBI" id="CHEBI:29105"/>
        <label>1</label>
    </ligand>
</feature>
<dbReference type="Gene3D" id="2.30.40.10">
    <property type="entry name" value="Urease, subunit C, domain 1"/>
    <property type="match status" value="1"/>
</dbReference>
<dbReference type="NCBIfam" id="NF006689">
    <property type="entry name" value="PRK09237.1"/>
    <property type="match status" value="1"/>
</dbReference>
<feature type="binding site" evidence="1">
    <location>
        <position position="69"/>
    </location>
    <ligand>
        <name>Zn(2+)</name>
        <dbReference type="ChEBI" id="CHEBI:29105"/>
        <label>1</label>
    </ligand>
</feature>
<evidence type="ECO:0000256" key="2">
    <source>
        <dbReference type="PIRSR" id="PIRSR039004-2"/>
    </source>
</evidence>
<feature type="binding site" description="via carbamate group" evidence="1">
    <location>
        <position position="168"/>
    </location>
    <ligand>
        <name>Zn(2+)</name>
        <dbReference type="ChEBI" id="CHEBI:29105"/>
        <label>2</label>
    </ligand>
</feature>
<gene>
    <name evidence="4" type="ORF">BJI67_03875</name>
</gene>
<feature type="binding site" evidence="1">
    <location>
        <position position="201"/>
    </location>
    <ligand>
        <name>Zn(2+)</name>
        <dbReference type="ChEBI" id="CHEBI:29105"/>
        <label>2</label>
    </ligand>
</feature>
<dbReference type="GO" id="GO:0046872">
    <property type="term" value="F:metal ion binding"/>
    <property type="evidence" value="ECO:0007669"/>
    <property type="project" value="UniProtKB-KW"/>
</dbReference>